<evidence type="ECO:0000256" key="5">
    <source>
        <dbReference type="ARBA" id="ARBA00022989"/>
    </source>
</evidence>
<protein>
    <submittedName>
        <fullName evidence="9">DedA family protein</fullName>
    </submittedName>
</protein>
<dbReference type="PANTHER" id="PTHR30353">
    <property type="entry name" value="INNER MEMBRANE PROTEIN DEDA-RELATED"/>
    <property type="match status" value="1"/>
</dbReference>
<evidence type="ECO:0000313" key="10">
    <source>
        <dbReference type="Proteomes" id="UP000236655"/>
    </source>
</evidence>
<feature type="transmembrane region" description="Helical" evidence="7">
    <location>
        <begin position="138"/>
        <end position="156"/>
    </location>
</feature>
<proteinExistence type="inferred from homology"/>
<evidence type="ECO:0000259" key="8">
    <source>
        <dbReference type="Pfam" id="PF09335"/>
    </source>
</evidence>
<reference evidence="10" key="1">
    <citation type="submission" date="2017-11" db="EMBL/GenBank/DDBJ databases">
        <authorList>
            <person name="Chan K.G."/>
            <person name="Lee L.S."/>
        </authorList>
    </citation>
    <scope>NUCLEOTIDE SEQUENCE [LARGE SCALE GENOMIC DNA]</scope>
    <source>
        <strain evidence="10">DSM 100970</strain>
    </source>
</reference>
<evidence type="ECO:0000256" key="4">
    <source>
        <dbReference type="ARBA" id="ARBA00022692"/>
    </source>
</evidence>
<comment type="subcellular location">
    <subcellularLocation>
        <location evidence="1 7">Cell membrane</location>
        <topology evidence="1 7">Multi-pass membrane protein</topology>
    </subcellularLocation>
</comment>
<sequence>MLHELIAFFTVYGYIAVFLVLIACGFGIPIPEDITLVAGGVICGLAASMDVHLMVVVSLLGVIVGDGTMFMLGKLLGPRVKNVPLVKNVFTEKRYQQMQEKVHKYGNRILFVARFLPGLRAPIFVTAGISRRVSYWKFLVMDGGAALISVPLWVYAGYYFAHDLDDLLHWVKQSETFIISILAIIFIIWLIVSVVKKNKTKSN</sequence>
<feature type="transmembrane region" description="Helical" evidence="7">
    <location>
        <begin position="34"/>
        <end position="64"/>
    </location>
</feature>
<dbReference type="InterPro" id="IPR032818">
    <property type="entry name" value="DedA-like"/>
</dbReference>
<keyword evidence="10" id="KW-1185">Reference proteome</keyword>
<keyword evidence="3 7" id="KW-1003">Cell membrane</keyword>
<dbReference type="EMBL" id="CP024847">
    <property type="protein sequence ID" value="AUR53156.1"/>
    <property type="molecule type" value="Genomic_DNA"/>
</dbReference>
<evidence type="ECO:0000256" key="1">
    <source>
        <dbReference type="ARBA" id="ARBA00004651"/>
    </source>
</evidence>
<gene>
    <name evidence="9" type="ORF">CUN60_04130</name>
</gene>
<dbReference type="PANTHER" id="PTHR30353:SF15">
    <property type="entry name" value="INNER MEMBRANE PROTEIN YABI"/>
    <property type="match status" value="1"/>
</dbReference>
<keyword evidence="4 7" id="KW-0812">Transmembrane</keyword>
<feature type="transmembrane region" description="Helical" evidence="7">
    <location>
        <begin position="7"/>
        <end position="28"/>
    </location>
</feature>
<dbReference type="InterPro" id="IPR032816">
    <property type="entry name" value="VTT_dom"/>
</dbReference>
<dbReference type="GO" id="GO:0005886">
    <property type="term" value="C:plasma membrane"/>
    <property type="evidence" value="ECO:0007669"/>
    <property type="project" value="UniProtKB-SubCell"/>
</dbReference>
<dbReference type="Proteomes" id="UP000236655">
    <property type="component" value="Chromosome"/>
</dbReference>
<evidence type="ECO:0000256" key="6">
    <source>
        <dbReference type="ARBA" id="ARBA00023136"/>
    </source>
</evidence>
<name>A0A2I7N9Q2_9NEIS</name>
<dbReference type="KEGG" id="nba:CUN60_04130"/>
<dbReference type="OrthoDB" id="21108at2"/>
<feature type="transmembrane region" description="Helical" evidence="7">
    <location>
        <begin position="176"/>
        <end position="195"/>
    </location>
</feature>
<evidence type="ECO:0000256" key="3">
    <source>
        <dbReference type="ARBA" id="ARBA00022475"/>
    </source>
</evidence>
<keyword evidence="6 7" id="KW-0472">Membrane</keyword>
<dbReference type="Pfam" id="PF09335">
    <property type="entry name" value="VTT_dom"/>
    <property type="match status" value="1"/>
</dbReference>
<keyword evidence="5 7" id="KW-1133">Transmembrane helix</keyword>
<dbReference type="AlphaFoldDB" id="A0A2I7N9Q2"/>
<evidence type="ECO:0000313" key="9">
    <source>
        <dbReference type="EMBL" id="AUR53156.1"/>
    </source>
</evidence>
<organism evidence="9 10">
    <name type="scientific">Aquella oligotrophica</name>
    <dbReference type="NCBI Taxonomy" id="2067065"/>
    <lineage>
        <taxon>Bacteria</taxon>
        <taxon>Pseudomonadati</taxon>
        <taxon>Pseudomonadota</taxon>
        <taxon>Betaproteobacteria</taxon>
        <taxon>Neisseriales</taxon>
        <taxon>Neisseriaceae</taxon>
        <taxon>Aquella</taxon>
    </lineage>
</organism>
<comment type="similarity">
    <text evidence="2 7">Belongs to the DedA family.</text>
</comment>
<evidence type="ECO:0000256" key="2">
    <source>
        <dbReference type="ARBA" id="ARBA00010792"/>
    </source>
</evidence>
<feature type="domain" description="VTT" evidence="8">
    <location>
        <begin position="30"/>
        <end position="158"/>
    </location>
</feature>
<accession>A0A2I7N9Q2</accession>
<evidence type="ECO:0000256" key="7">
    <source>
        <dbReference type="RuleBase" id="RU367016"/>
    </source>
</evidence>